<organism evidence="1 2">
    <name type="scientific">Candidatus Dojkabacteria bacterium</name>
    <dbReference type="NCBI Taxonomy" id="2099670"/>
    <lineage>
        <taxon>Bacteria</taxon>
        <taxon>Candidatus Dojkabacteria</taxon>
    </lineage>
</organism>
<dbReference type="AlphaFoldDB" id="A0A955RJE6"/>
<dbReference type="Proteomes" id="UP000783287">
    <property type="component" value="Unassembled WGS sequence"/>
</dbReference>
<protein>
    <submittedName>
        <fullName evidence="1">Uncharacterized protein</fullName>
    </submittedName>
</protein>
<name>A0A955RJE6_9BACT</name>
<sequence length="121" mass="14150">EIEDEELMELGIIITGISDSGSRKLQIPDDSLEKYKELIRLKMNKGFWNDIIGTDEIIFIFKLEDEIIEMVLTEDNRLKIAKLCSELNGDPIENTSQIFRYLAGNDFYSGFLRQFYPQEYN</sequence>
<comment type="caution">
    <text evidence="1">The sequence shown here is derived from an EMBL/GenBank/DDBJ whole genome shotgun (WGS) entry which is preliminary data.</text>
</comment>
<gene>
    <name evidence="1" type="ORF">KC909_05940</name>
</gene>
<reference evidence="1" key="2">
    <citation type="journal article" date="2021" name="Microbiome">
        <title>Successional dynamics and alternative stable states in a saline activated sludge microbial community over 9 years.</title>
        <authorList>
            <person name="Wang Y."/>
            <person name="Ye J."/>
            <person name="Ju F."/>
            <person name="Liu L."/>
            <person name="Boyd J.A."/>
            <person name="Deng Y."/>
            <person name="Parks D.H."/>
            <person name="Jiang X."/>
            <person name="Yin X."/>
            <person name="Woodcroft B.J."/>
            <person name="Tyson G.W."/>
            <person name="Hugenholtz P."/>
            <person name="Polz M.F."/>
            <person name="Zhang T."/>
        </authorList>
    </citation>
    <scope>NUCLEOTIDE SEQUENCE</scope>
    <source>
        <strain evidence="1">HKST-UBA14</strain>
    </source>
</reference>
<feature type="non-terminal residue" evidence="1">
    <location>
        <position position="1"/>
    </location>
</feature>
<evidence type="ECO:0000313" key="1">
    <source>
        <dbReference type="EMBL" id="MCA9383876.1"/>
    </source>
</evidence>
<accession>A0A955RJE6</accession>
<proteinExistence type="predicted"/>
<evidence type="ECO:0000313" key="2">
    <source>
        <dbReference type="Proteomes" id="UP000783287"/>
    </source>
</evidence>
<reference evidence="1" key="1">
    <citation type="submission" date="2020-04" db="EMBL/GenBank/DDBJ databases">
        <authorList>
            <person name="Zhang T."/>
        </authorList>
    </citation>
    <scope>NUCLEOTIDE SEQUENCE</scope>
    <source>
        <strain evidence="1">HKST-UBA14</strain>
    </source>
</reference>
<dbReference type="EMBL" id="JAGQLK010000160">
    <property type="protein sequence ID" value="MCA9383876.1"/>
    <property type="molecule type" value="Genomic_DNA"/>
</dbReference>